<dbReference type="Proteomes" id="UP000422644">
    <property type="component" value="Chromosome"/>
</dbReference>
<proteinExistence type="predicted"/>
<keyword evidence="3" id="KW-1185">Reference proteome</keyword>
<keyword evidence="1" id="KW-0472">Membrane</keyword>
<dbReference type="EMBL" id="AP019831">
    <property type="protein sequence ID" value="BBM44129.1"/>
    <property type="molecule type" value="Genomic_DNA"/>
</dbReference>
<reference evidence="2 3" key="1">
    <citation type="submission" date="2019-07" db="EMBL/GenBank/DDBJ databases">
        <title>Complete Genome Sequence of Leptotrichia trevisanii Strain JMUB3870.</title>
        <authorList>
            <person name="Watanabe S."/>
            <person name="Cui L."/>
        </authorList>
    </citation>
    <scope>NUCLEOTIDE SEQUENCE [LARGE SCALE GENOMIC DNA]</scope>
    <source>
        <strain evidence="2 3">JMUB3870</strain>
    </source>
</reference>
<keyword evidence="1" id="KW-1133">Transmembrane helix</keyword>
<evidence type="ECO:0000256" key="1">
    <source>
        <dbReference type="SAM" id="Phobius"/>
    </source>
</evidence>
<gene>
    <name evidence="2" type="ORF">JMUB3870_0236</name>
</gene>
<dbReference type="AlphaFoldDB" id="A0A510JXM5"/>
<sequence>MLAIMFAISFFIKDISTVILSGVILIGFTIISIYVENVSRRLEALKELEKILGKMEEEDVLDEEN</sequence>
<evidence type="ECO:0000313" key="2">
    <source>
        <dbReference type="EMBL" id="BBM44129.1"/>
    </source>
</evidence>
<protein>
    <submittedName>
        <fullName evidence="2">Uncharacterized protein</fullName>
    </submittedName>
</protein>
<name>A0A510JXM5_9FUSO</name>
<organism evidence="2 3">
    <name type="scientific">Leptotrichia trevisanii</name>
    <dbReference type="NCBI Taxonomy" id="109328"/>
    <lineage>
        <taxon>Bacteria</taxon>
        <taxon>Fusobacteriati</taxon>
        <taxon>Fusobacteriota</taxon>
        <taxon>Fusobacteriia</taxon>
        <taxon>Fusobacteriales</taxon>
        <taxon>Leptotrichiaceae</taxon>
        <taxon>Leptotrichia</taxon>
    </lineage>
</organism>
<feature type="transmembrane region" description="Helical" evidence="1">
    <location>
        <begin position="15"/>
        <end position="35"/>
    </location>
</feature>
<keyword evidence="1" id="KW-0812">Transmembrane</keyword>
<evidence type="ECO:0000313" key="3">
    <source>
        <dbReference type="Proteomes" id="UP000422644"/>
    </source>
</evidence>
<accession>A0A510JXM5</accession>